<gene>
    <name evidence="9" type="ORF">B1B_14781</name>
</gene>
<evidence type="ECO:0000256" key="1">
    <source>
        <dbReference type="ARBA" id="ARBA00004651"/>
    </source>
</evidence>
<sequence length="400" mass="43356">MKFWVYIARRMLLMVPVLIGVVTIVFLLLNSIPVTEQLSAGCATPRSGWIPGTPAYVHCETRLGLNAPAPVRYGLYLLHTFTLQWGFVSPNSFMAKNVPGVLACLTPCAVLTLIQAWLPYTIELAALSLILILAMAIPLGNYSAVFRNRPLDQGTRVFSFSGYALPGYLLGAIVIIALMFALGLSSTQSSGCTSGVYGQLVGSWSNCFGQYYPHGAIPGFMNGMGATHPTGFPTVDALIYAATHSVPPGAPADYLWSVAANHFLRLLLPAVVIAYGSTASILRFVRNSMLEVMNLDFIRTARSKGVPERRVIRYHAGRNSLNVTVTVLGLTFAFFLGGFAVIEDLFQLNGVGRLFTYAILQPVDFGTIFASTVLFTIIIVIANVIVDVVYGYLDPRVRVG</sequence>
<dbReference type="Gene3D" id="1.10.3720.10">
    <property type="entry name" value="MetI-like"/>
    <property type="match status" value="1"/>
</dbReference>
<keyword evidence="2" id="KW-0813">Transport</keyword>
<evidence type="ECO:0000256" key="6">
    <source>
        <dbReference type="ARBA" id="ARBA00023136"/>
    </source>
</evidence>
<comment type="caution">
    <text evidence="9">The sequence shown here is derived from an EMBL/GenBank/DDBJ whole genome shotgun (WGS) entry which is preliminary data.</text>
</comment>
<dbReference type="CDD" id="cd06261">
    <property type="entry name" value="TM_PBP2"/>
    <property type="match status" value="1"/>
</dbReference>
<evidence type="ECO:0000256" key="2">
    <source>
        <dbReference type="ARBA" id="ARBA00022448"/>
    </source>
</evidence>
<feature type="transmembrane region" description="Helical" evidence="7">
    <location>
        <begin position="71"/>
        <end position="88"/>
    </location>
</feature>
<feature type="domain" description="ABC transmembrane type-1" evidence="8">
    <location>
        <begin position="118"/>
        <end position="386"/>
    </location>
</feature>
<evidence type="ECO:0000256" key="4">
    <source>
        <dbReference type="ARBA" id="ARBA00022692"/>
    </source>
</evidence>
<dbReference type="SUPFAM" id="SSF161098">
    <property type="entry name" value="MetI-like"/>
    <property type="match status" value="1"/>
</dbReference>
<feature type="transmembrane region" description="Helical" evidence="7">
    <location>
        <begin position="157"/>
        <end position="181"/>
    </location>
</feature>
<feature type="transmembrane region" description="Helical" evidence="7">
    <location>
        <begin position="319"/>
        <end position="342"/>
    </location>
</feature>
<keyword evidence="3" id="KW-1003">Cell membrane</keyword>
<evidence type="ECO:0000256" key="7">
    <source>
        <dbReference type="SAM" id="Phobius"/>
    </source>
</evidence>
<dbReference type="InterPro" id="IPR000515">
    <property type="entry name" value="MetI-like"/>
</dbReference>
<dbReference type="EMBL" id="AUZY01009814">
    <property type="protein sequence ID" value="EQD40824.1"/>
    <property type="molecule type" value="Genomic_DNA"/>
</dbReference>
<organism evidence="9">
    <name type="scientific">mine drainage metagenome</name>
    <dbReference type="NCBI Taxonomy" id="410659"/>
    <lineage>
        <taxon>unclassified sequences</taxon>
        <taxon>metagenomes</taxon>
        <taxon>ecological metagenomes</taxon>
    </lineage>
</organism>
<reference evidence="9" key="2">
    <citation type="journal article" date="2014" name="ISME J.">
        <title>Microbial stratification in low pH oxic and suboxic macroscopic growths along an acid mine drainage.</title>
        <authorList>
            <person name="Mendez-Garcia C."/>
            <person name="Mesa V."/>
            <person name="Sprenger R.R."/>
            <person name="Richter M."/>
            <person name="Diez M.S."/>
            <person name="Solano J."/>
            <person name="Bargiela R."/>
            <person name="Golyshina O.V."/>
            <person name="Manteca A."/>
            <person name="Ramos J.L."/>
            <person name="Gallego J.R."/>
            <person name="Llorente I."/>
            <person name="Martins Dos Santos V.A."/>
            <person name="Jensen O.N."/>
            <person name="Pelaez A.I."/>
            <person name="Sanchez J."/>
            <person name="Ferrer M."/>
        </authorList>
    </citation>
    <scope>NUCLEOTIDE SEQUENCE</scope>
</reference>
<feature type="transmembrane region" description="Helical" evidence="7">
    <location>
        <begin position="12"/>
        <end position="29"/>
    </location>
</feature>
<reference evidence="9" key="1">
    <citation type="submission" date="2013-08" db="EMBL/GenBank/DDBJ databases">
        <authorList>
            <person name="Mendez C."/>
            <person name="Richter M."/>
            <person name="Ferrer M."/>
            <person name="Sanchez J."/>
        </authorList>
    </citation>
    <scope>NUCLEOTIDE SEQUENCE</scope>
</reference>
<protein>
    <submittedName>
        <fullName evidence="9">ABC-type peptide transport system, permease component</fullName>
    </submittedName>
</protein>
<evidence type="ECO:0000259" key="8">
    <source>
        <dbReference type="PROSITE" id="PS50928"/>
    </source>
</evidence>
<feature type="transmembrane region" description="Helical" evidence="7">
    <location>
        <begin position="368"/>
        <end position="393"/>
    </location>
</feature>
<dbReference type="PANTHER" id="PTHR30465:SF0">
    <property type="entry name" value="OLIGOPEPTIDE TRANSPORT SYSTEM PERMEASE PROTEIN APPB"/>
    <property type="match status" value="1"/>
</dbReference>
<name>T1AIQ0_9ZZZZ</name>
<dbReference type="PROSITE" id="PS50928">
    <property type="entry name" value="ABC_TM1"/>
    <property type="match status" value="1"/>
</dbReference>
<dbReference type="PANTHER" id="PTHR30465">
    <property type="entry name" value="INNER MEMBRANE ABC TRANSPORTER"/>
    <property type="match status" value="1"/>
</dbReference>
<dbReference type="InterPro" id="IPR035906">
    <property type="entry name" value="MetI-like_sf"/>
</dbReference>
<keyword evidence="6 7" id="KW-0472">Membrane</keyword>
<proteinExistence type="predicted"/>
<feature type="transmembrane region" description="Helical" evidence="7">
    <location>
        <begin position="263"/>
        <end position="285"/>
    </location>
</feature>
<dbReference type="GO" id="GO:0055085">
    <property type="term" value="P:transmembrane transport"/>
    <property type="evidence" value="ECO:0007669"/>
    <property type="project" value="InterPro"/>
</dbReference>
<dbReference type="AlphaFoldDB" id="T1AIQ0"/>
<keyword evidence="4 7" id="KW-0812">Transmembrane</keyword>
<accession>T1AIQ0</accession>
<evidence type="ECO:0000256" key="3">
    <source>
        <dbReference type="ARBA" id="ARBA00022475"/>
    </source>
</evidence>
<evidence type="ECO:0000256" key="5">
    <source>
        <dbReference type="ARBA" id="ARBA00022989"/>
    </source>
</evidence>
<dbReference type="GO" id="GO:0005886">
    <property type="term" value="C:plasma membrane"/>
    <property type="evidence" value="ECO:0007669"/>
    <property type="project" value="UniProtKB-SubCell"/>
</dbReference>
<keyword evidence="5 7" id="KW-1133">Transmembrane helix</keyword>
<dbReference type="Pfam" id="PF00528">
    <property type="entry name" value="BPD_transp_1"/>
    <property type="match status" value="1"/>
</dbReference>
<evidence type="ECO:0000313" key="9">
    <source>
        <dbReference type="EMBL" id="EQD40824.1"/>
    </source>
</evidence>
<feature type="transmembrane region" description="Helical" evidence="7">
    <location>
        <begin position="100"/>
        <end position="118"/>
    </location>
</feature>
<comment type="subcellular location">
    <subcellularLocation>
        <location evidence="1">Cell membrane</location>
        <topology evidence="1">Multi-pass membrane protein</topology>
    </subcellularLocation>
</comment>
<feature type="transmembrane region" description="Helical" evidence="7">
    <location>
        <begin position="124"/>
        <end position="145"/>
    </location>
</feature>